<keyword evidence="3" id="KW-0132">Cell division</keyword>
<evidence type="ECO:0000256" key="7">
    <source>
        <dbReference type="SAM" id="MobiDB-lite"/>
    </source>
</evidence>
<dbReference type="Pfam" id="PF04686">
    <property type="entry name" value="SsgA"/>
    <property type="match status" value="1"/>
</dbReference>
<dbReference type="RefSeq" id="WP_345704177.1">
    <property type="nucleotide sequence ID" value="NZ_BAABKV010000001.1"/>
</dbReference>
<gene>
    <name evidence="8" type="ORF">ACFQMG_10135</name>
</gene>
<evidence type="ECO:0000256" key="5">
    <source>
        <dbReference type="ARBA" id="ARBA00023210"/>
    </source>
</evidence>
<evidence type="ECO:0000256" key="2">
    <source>
        <dbReference type="ARBA" id="ARBA00009323"/>
    </source>
</evidence>
<accession>A0ABW2FRN6</accession>
<dbReference type="InterPro" id="IPR006776">
    <property type="entry name" value="SsgB"/>
</dbReference>
<keyword evidence="9" id="KW-1185">Reference proteome</keyword>
<evidence type="ECO:0000256" key="3">
    <source>
        <dbReference type="ARBA" id="ARBA00022618"/>
    </source>
</evidence>
<sequence>MPATVEHESTVHLTGPAAGDLRMLMRYRSGDPYAVRLVFLDPDEPDTPDAPDGRGAQDGRAAGEGRAAEDGAVTWWLGRELLTVGLARPCGTGDVAVRPLTAELLELSFAAPGGAAVVHVSTRALQTFLRATYALVPAGSETARLAVPDDLSVLFESSGENPW</sequence>
<reference evidence="9" key="1">
    <citation type="journal article" date="2019" name="Int. J. Syst. Evol. Microbiol.">
        <title>The Global Catalogue of Microorganisms (GCM) 10K type strain sequencing project: providing services to taxonomists for standard genome sequencing and annotation.</title>
        <authorList>
            <consortium name="The Broad Institute Genomics Platform"/>
            <consortium name="The Broad Institute Genome Sequencing Center for Infectious Disease"/>
            <person name="Wu L."/>
            <person name="Ma J."/>
        </authorList>
    </citation>
    <scope>NUCLEOTIDE SEQUENCE [LARGE SCALE GENOMIC DNA]</scope>
    <source>
        <strain evidence="9">CGMCC 1.12859</strain>
    </source>
</reference>
<feature type="compositionally biased region" description="Basic and acidic residues" evidence="7">
    <location>
        <begin position="51"/>
        <end position="67"/>
    </location>
</feature>
<comment type="subcellular location">
    <subcellularLocation>
        <location evidence="1">Cell septum</location>
    </subcellularLocation>
</comment>
<dbReference type="Gene3D" id="2.30.31.20">
    <property type="entry name" value="Sporulation-specific cell division protein SsgB"/>
    <property type="match status" value="1"/>
</dbReference>
<evidence type="ECO:0000256" key="6">
    <source>
        <dbReference type="ARBA" id="ARBA00023306"/>
    </source>
</evidence>
<evidence type="ECO:0000256" key="4">
    <source>
        <dbReference type="ARBA" id="ARBA00022969"/>
    </source>
</evidence>
<keyword evidence="6" id="KW-0131">Cell cycle</keyword>
<comment type="caution">
    <text evidence="8">The sequence shown here is derived from an EMBL/GenBank/DDBJ whole genome shotgun (WGS) entry which is preliminary data.</text>
</comment>
<keyword evidence="5" id="KW-0717">Septation</keyword>
<name>A0ABW2FRN6_9ACTN</name>
<dbReference type="EMBL" id="JBHTAJ010000015">
    <property type="protein sequence ID" value="MFC7179915.1"/>
    <property type="molecule type" value="Genomic_DNA"/>
</dbReference>
<dbReference type="Proteomes" id="UP001596435">
    <property type="component" value="Unassembled WGS sequence"/>
</dbReference>
<dbReference type="InterPro" id="IPR038658">
    <property type="entry name" value="SsgB_sf"/>
</dbReference>
<comment type="similarity">
    <text evidence="2">Belongs to the SsgA family.</text>
</comment>
<evidence type="ECO:0000313" key="8">
    <source>
        <dbReference type="EMBL" id="MFC7179915.1"/>
    </source>
</evidence>
<protein>
    <submittedName>
        <fullName evidence="8">SsgA family sporulation/cell division regulator</fullName>
    </submittedName>
</protein>
<proteinExistence type="inferred from homology"/>
<keyword evidence="4" id="KW-0749">Sporulation</keyword>
<evidence type="ECO:0000313" key="9">
    <source>
        <dbReference type="Proteomes" id="UP001596435"/>
    </source>
</evidence>
<evidence type="ECO:0000256" key="1">
    <source>
        <dbReference type="ARBA" id="ARBA00004431"/>
    </source>
</evidence>
<organism evidence="8 9">
    <name type="scientific">Kitasatospora paranensis</name>
    <dbReference type="NCBI Taxonomy" id="258053"/>
    <lineage>
        <taxon>Bacteria</taxon>
        <taxon>Bacillati</taxon>
        <taxon>Actinomycetota</taxon>
        <taxon>Actinomycetes</taxon>
        <taxon>Kitasatosporales</taxon>
        <taxon>Streptomycetaceae</taxon>
        <taxon>Kitasatospora</taxon>
    </lineage>
</organism>
<feature type="region of interest" description="Disordered" evidence="7">
    <location>
        <begin position="40"/>
        <end position="67"/>
    </location>
</feature>